<evidence type="ECO:0000313" key="2">
    <source>
        <dbReference type="EMBL" id="MDF0752650.1"/>
    </source>
</evidence>
<dbReference type="Proteomes" id="UP001143391">
    <property type="component" value="Unassembled WGS sequence"/>
</dbReference>
<evidence type="ECO:0000256" key="1">
    <source>
        <dbReference type="SAM" id="MobiDB-lite"/>
    </source>
</evidence>
<reference evidence="2" key="1">
    <citation type="submission" date="2022-07" db="EMBL/GenBank/DDBJ databases">
        <title>Marinobacter iranensis a new bacterium isolate from a hipersaline lake in Iran.</title>
        <authorList>
            <person name="Mohammad A.M.A."/>
            <person name="Cristina S.-P."/>
            <person name="Antonio V."/>
        </authorList>
    </citation>
    <scope>NUCLEOTIDE SEQUENCE</scope>
    <source>
        <strain evidence="2">71-i</strain>
    </source>
</reference>
<comment type="caution">
    <text evidence="2">The sequence shown here is derived from an EMBL/GenBank/DDBJ whole genome shotgun (WGS) entry which is preliminary data.</text>
</comment>
<gene>
    <name evidence="2" type="ORF">NLU14_20690</name>
</gene>
<dbReference type="EMBL" id="JANCMW010000019">
    <property type="protein sequence ID" value="MDF0752650.1"/>
    <property type="molecule type" value="Genomic_DNA"/>
</dbReference>
<organism evidence="2 3">
    <name type="scientific">Marinobacter iranensis</name>
    <dbReference type="NCBI Taxonomy" id="2962607"/>
    <lineage>
        <taxon>Bacteria</taxon>
        <taxon>Pseudomonadati</taxon>
        <taxon>Pseudomonadota</taxon>
        <taxon>Gammaproteobacteria</taxon>
        <taxon>Pseudomonadales</taxon>
        <taxon>Marinobacteraceae</taxon>
        <taxon>Marinobacter</taxon>
    </lineage>
</organism>
<keyword evidence="3" id="KW-1185">Reference proteome</keyword>
<proteinExistence type="predicted"/>
<protein>
    <submittedName>
        <fullName evidence="2">Uncharacterized protein</fullName>
    </submittedName>
</protein>
<name>A0ABT5YHY1_9GAMM</name>
<sequence length="1035" mass="116714">MSTDAPVQLPPSKVSESDQTSSQSEAKDCQQCKNATVVYVTGHRSFWVVPQNVLDKMETSAARLKAAASRETLEERLSEMEKAGLTDLFLPATAKSFLPPAEQSEWDDLHSQNRDADRELHRLDEELGKEEEAYHQRIDSLTEERSYYVNRLETTKQWHQIRQRLYDRKKDIQASKESRSDRLMALQDQGLDAARDAGFHVVEQELFSPEQRNIKELLSAYLEARKDFEEDEVSNETVAAIFVNTCRMNRELMAYEWQRETPDIQKVEQYLTELNKLEGRMRDYADTVLDLANIGIASPEYALANGHRQVKDGILDMTDLRLLDWEIEQLTKDMKEHGGAWLSVIGLNGPAPAPEILQYQHKIETCQKKQEALRCRAKEQSSELSPPKLFIWNPADYNTPPYKALVRPGVPLREFSRPGGNSELQHFSLLDLPGGQDRLGTPETPESSFDIALSLKTAQKPGQDKALEKLLTDQGAKKYPLQEDWFDDQGLFQPDRFFSVIEGEGVLEQYNPEELDAWGAHLRVFLFESEAKRHLMSFDDSYTGQFVRLLSSGIAGELGRELQNQIKVEVLSGVSGPANEPSISMKNGASKIGYTLGEAKIGANLTYRQGQLDLFSLKLPKPEEAEPIRIPYRSVGGSGELDLGRFYCEVDAKCWGFVGARILMSRSIGVEAVKGKGVQLTGVDREKREVSGAEFDAFVGAQAGKMTRAEMKWSIPQRLRKSEKWRRLGEEVPEWITLGVLRNELVGAVGLGATGEIKVGMNNGRLVFYAKGRAVAGLGGGMAIGFELDFDTLPLLMRVLQQELHDNGYRRVYWIEGGAFEYLSMLMNLRLSAALNISFLAAQSYDFVESVYRDFHGGENAGIVAVRITEAIDIAKGTAAPTDDVPRVTLDEYRSWFLGLQPEAIGPMLHNLVAEPVEFEGEDRREQKTAEEMLKLQQISILQCLEWMGESELVHPESYRGVKPNRIQRQFEESVTRMNAQGTKPTEDSLQFARDNAARLDEFMGRGLSGGLDVTRFQDYRKLRRKFSLHLLGQA</sequence>
<dbReference type="RefSeq" id="WP_275710177.1">
    <property type="nucleotide sequence ID" value="NZ_JANCMW010000019.1"/>
</dbReference>
<evidence type="ECO:0000313" key="3">
    <source>
        <dbReference type="Proteomes" id="UP001143391"/>
    </source>
</evidence>
<feature type="region of interest" description="Disordered" evidence="1">
    <location>
        <begin position="1"/>
        <end position="27"/>
    </location>
</feature>
<accession>A0ABT5YHY1</accession>